<organism evidence="2 3">
    <name type="scientific">Byssothecium circinans</name>
    <dbReference type="NCBI Taxonomy" id="147558"/>
    <lineage>
        <taxon>Eukaryota</taxon>
        <taxon>Fungi</taxon>
        <taxon>Dikarya</taxon>
        <taxon>Ascomycota</taxon>
        <taxon>Pezizomycotina</taxon>
        <taxon>Dothideomycetes</taxon>
        <taxon>Pleosporomycetidae</taxon>
        <taxon>Pleosporales</taxon>
        <taxon>Massarineae</taxon>
        <taxon>Massarinaceae</taxon>
        <taxon>Byssothecium</taxon>
    </lineage>
</organism>
<proteinExistence type="predicted"/>
<sequence>MKRLMETIQLRPSAPSSLPDDQPPTANNHVIIFKHLDKPNGGLHAGTAVLARTLVACNAWNGYLTIERDGPRLDLLEDDVLPAGEHYFHVPRPSTTPSTTSTAPPDAGDHYKYPVYPSFQHWAFPHRQIPIPWCGQIESDTLTGATTNTPSISSVGAAVINRDKSCVVSKYRDYIERAHFVRVTSLSGSAKMA</sequence>
<protein>
    <submittedName>
        <fullName evidence="2">Uncharacterized protein</fullName>
    </submittedName>
</protein>
<dbReference type="Proteomes" id="UP000800035">
    <property type="component" value="Unassembled WGS sequence"/>
</dbReference>
<name>A0A6A5U3V6_9PLEO</name>
<gene>
    <name evidence="2" type="ORF">CC80DRAFT_557889</name>
</gene>
<accession>A0A6A5U3V6</accession>
<keyword evidence="3" id="KW-1185">Reference proteome</keyword>
<reference evidence="2" key="1">
    <citation type="journal article" date="2020" name="Stud. Mycol.">
        <title>101 Dothideomycetes genomes: a test case for predicting lifestyles and emergence of pathogens.</title>
        <authorList>
            <person name="Haridas S."/>
            <person name="Albert R."/>
            <person name="Binder M."/>
            <person name="Bloem J."/>
            <person name="Labutti K."/>
            <person name="Salamov A."/>
            <person name="Andreopoulos B."/>
            <person name="Baker S."/>
            <person name="Barry K."/>
            <person name="Bills G."/>
            <person name="Bluhm B."/>
            <person name="Cannon C."/>
            <person name="Castanera R."/>
            <person name="Culley D."/>
            <person name="Daum C."/>
            <person name="Ezra D."/>
            <person name="Gonzalez J."/>
            <person name="Henrissat B."/>
            <person name="Kuo A."/>
            <person name="Liang C."/>
            <person name="Lipzen A."/>
            <person name="Lutzoni F."/>
            <person name="Magnuson J."/>
            <person name="Mondo S."/>
            <person name="Nolan M."/>
            <person name="Ohm R."/>
            <person name="Pangilinan J."/>
            <person name="Park H.-J."/>
            <person name="Ramirez L."/>
            <person name="Alfaro M."/>
            <person name="Sun H."/>
            <person name="Tritt A."/>
            <person name="Yoshinaga Y."/>
            <person name="Zwiers L.-H."/>
            <person name="Turgeon B."/>
            <person name="Goodwin S."/>
            <person name="Spatafora J."/>
            <person name="Crous P."/>
            <person name="Grigoriev I."/>
        </authorList>
    </citation>
    <scope>NUCLEOTIDE SEQUENCE</scope>
    <source>
        <strain evidence="2">CBS 675.92</strain>
    </source>
</reference>
<dbReference type="AlphaFoldDB" id="A0A6A5U3V6"/>
<feature type="region of interest" description="Disordered" evidence="1">
    <location>
        <begin position="1"/>
        <end position="26"/>
    </location>
</feature>
<evidence type="ECO:0000313" key="2">
    <source>
        <dbReference type="EMBL" id="KAF1958532.1"/>
    </source>
</evidence>
<dbReference type="EMBL" id="ML976986">
    <property type="protein sequence ID" value="KAF1958532.1"/>
    <property type="molecule type" value="Genomic_DNA"/>
</dbReference>
<evidence type="ECO:0000256" key="1">
    <source>
        <dbReference type="SAM" id="MobiDB-lite"/>
    </source>
</evidence>
<dbReference type="OrthoDB" id="3909548at2759"/>
<evidence type="ECO:0000313" key="3">
    <source>
        <dbReference type="Proteomes" id="UP000800035"/>
    </source>
</evidence>